<gene>
    <name evidence="2" type="ORF">mRhiFer1_008068</name>
</gene>
<name>A0A7J7WQY4_RHIFE</name>
<organism evidence="2 3">
    <name type="scientific">Rhinolophus ferrumequinum</name>
    <name type="common">Greater horseshoe bat</name>
    <dbReference type="NCBI Taxonomy" id="59479"/>
    <lineage>
        <taxon>Eukaryota</taxon>
        <taxon>Metazoa</taxon>
        <taxon>Chordata</taxon>
        <taxon>Craniata</taxon>
        <taxon>Vertebrata</taxon>
        <taxon>Euteleostomi</taxon>
        <taxon>Mammalia</taxon>
        <taxon>Eutheria</taxon>
        <taxon>Laurasiatheria</taxon>
        <taxon>Chiroptera</taxon>
        <taxon>Yinpterochiroptera</taxon>
        <taxon>Rhinolophoidea</taxon>
        <taxon>Rhinolophidae</taxon>
        <taxon>Rhinolophinae</taxon>
        <taxon>Rhinolophus</taxon>
    </lineage>
</organism>
<evidence type="ECO:0008006" key="4">
    <source>
        <dbReference type="Google" id="ProtNLM"/>
    </source>
</evidence>
<dbReference type="PANTHER" id="PTHR43313">
    <property type="entry name" value="SHORT-CHAIN DEHYDROGENASE/REDUCTASE FAMILY 9C"/>
    <property type="match status" value="1"/>
</dbReference>
<evidence type="ECO:0000313" key="2">
    <source>
        <dbReference type="EMBL" id="KAF6339804.1"/>
    </source>
</evidence>
<protein>
    <recommendedName>
        <fullName evidence="4">Retinol dehydrogenase 16</fullName>
    </recommendedName>
</protein>
<dbReference type="Proteomes" id="UP000585614">
    <property type="component" value="Unassembled WGS sequence"/>
</dbReference>
<evidence type="ECO:0000256" key="1">
    <source>
        <dbReference type="ARBA" id="ARBA00006484"/>
    </source>
</evidence>
<dbReference type="GO" id="GO:0016491">
    <property type="term" value="F:oxidoreductase activity"/>
    <property type="evidence" value="ECO:0007669"/>
    <property type="project" value="TreeGrafter"/>
</dbReference>
<accession>A0A7J7WQY4</accession>
<dbReference type="GO" id="GO:0008202">
    <property type="term" value="P:steroid metabolic process"/>
    <property type="evidence" value="ECO:0007669"/>
    <property type="project" value="TreeGrafter"/>
</dbReference>
<reference evidence="2 3" key="1">
    <citation type="journal article" date="2020" name="Nature">
        <title>Six reference-quality genomes reveal evolution of bat adaptations.</title>
        <authorList>
            <person name="Jebb D."/>
            <person name="Huang Z."/>
            <person name="Pippel M."/>
            <person name="Hughes G.M."/>
            <person name="Lavrichenko K."/>
            <person name="Devanna P."/>
            <person name="Winkler S."/>
            <person name="Jermiin L.S."/>
            <person name="Skirmuntt E.C."/>
            <person name="Katzourakis A."/>
            <person name="Burkitt-Gray L."/>
            <person name="Ray D.A."/>
            <person name="Sullivan K.A.M."/>
            <person name="Roscito J.G."/>
            <person name="Kirilenko B.M."/>
            <person name="Davalos L.M."/>
            <person name="Corthals A.P."/>
            <person name="Power M.L."/>
            <person name="Jones G."/>
            <person name="Ransome R.D."/>
            <person name="Dechmann D.K.N."/>
            <person name="Locatelli A.G."/>
            <person name="Puechmaille S.J."/>
            <person name="Fedrigo O."/>
            <person name="Jarvis E.D."/>
            <person name="Hiller M."/>
            <person name="Vernes S.C."/>
            <person name="Myers E.W."/>
            <person name="Teeling E.C."/>
        </authorList>
    </citation>
    <scope>NUCLEOTIDE SEQUENCE [LARGE SCALE GENOMIC DNA]</scope>
    <source>
        <strain evidence="2">MRhiFer1</strain>
        <tissue evidence="2">Lung</tissue>
    </source>
</reference>
<proteinExistence type="inferred from homology"/>
<dbReference type="Gene3D" id="3.40.50.720">
    <property type="entry name" value="NAD(P)-binding Rossmann-like Domain"/>
    <property type="match status" value="1"/>
</dbReference>
<comment type="similarity">
    <text evidence="1">Belongs to the short-chain dehydrogenases/reductases (SDR) family.</text>
</comment>
<dbReference type="PANTHER" id="PTHR43313:SF4">
    <property type="entry name" value="17-BETA-HYDROXYSTEROID DEHYDROGENASE TYPE 6"/>
    <property type="match status" value="1"/>
</dbReference>
<sequence length="166" mass="18935">MEVELTWILAGRQDVNSSVEGETDEHEVGKLRMLENTWNRHDLRHFGVKISIVEPGYFRTGITDLQVSLAKVKRVWEEVPMHIKETYGEKCFDGYCSEVNKGLLSCSTNLKLVADCMEHALISVHPRTPYSAGWDAQFYFIRLSHLPTSLADYILTRSSTKPAQAF</sequence>
<dbReference type="EMBL" id="JACAGC010000010">
    <property type="protein sequence ID" value="KAF6339804.1"/>
    <property type="molecule type" value="Genomic_DNA"/>
</dbReference>
<dbReference type="AlphaFoldDB" id="A0A7J7WQY4"/>
<evidence type="ECO:0000313" key="3">
    <source>
        <dbReference type="Proteomes" id="UP000585614"/>
    </source>
</evidence>
<comment type="caution">
    <text evidence="2">The sequence shown here is derived from an EMBL/GenBank/DDBJ whole genome shotgun (WGS) entry which is preliminary data.</text>
</comment>